<dbReference type="PaxDb" id="243230-DR_1854"/>
<dbReference type="InterPro" id="IPR004797">
    <property type="entry name" value="Competence_ComEC/Rec2"/>
</dbReference>
<dbReference type="PATRIC" id="fig|243230.17.peg.2066"/>
<accession>Q9RTB1</accession>
<dbReference type="KEGG" id="dra:DR_1854"/>
<evidence type="ECO:0000313" key="8">
    <source>
        <dbReference type="EMBL" id="AAF11405.1"/>
    </source>
</evidence>
<evidence type="ECO:0000256" key="1">
    <source>
        <dbReference type="ARBA" id="ARBA00004651"/>
    </source>
</evidence>
<dbReference type="PIR" id="B75346">
    <property type="entry name" value="B75346"/>
</dbReference>
<dbReference type="NCBIfam" id="TIGR00360">
    <property type="entry name" value="ComEC_N-term"/>
    <property type="match status" value="1"/>
</dbReference>
<proteinExistence type="predicted"/>
<evidence type="ECO:0000256" key="6">
    <source>
        <dbReference type="SAM" id="Phobius"/>
    </source>
</evidence>
<dbReference type="PANTHER" id="PTHR30619:SF1">
    <property type="entry name" value="RECOMBINATION PROTEIN 2"/>
    <property type="match status" value="1"/>
</dbReference>
<dbReference type="Pfam" id="PF00753">
    <property type="entry name" value="Lactamase_B"/>
    <property type="match status" value="1"/>
</dbReference>
<feature type="transmembrane region" description="Helical" evidence="6">
    <location>
        <begin position="491"/>
        <end position="507"/>
    </location>
</feature>
<feature type="domain" description="Metallo-beta-lactamase" evidence="7">
    <location>
        <begin position="522"/>
        <end position="720"/>
    </location>
</feature>
<dbReference type="eggNOG" id="COG2333">
    <property type="taxonomic scope" value="Bacteria"/>
</dbReference>
<evidence type="ECO:0000256" key="3">
    <source>
        <dbReference type="ARBA" id="ARBA00022692"/>
    </source>
</evidence>
<dbReference type="Proteomes" id="UP000002524">
    <property type="component" value="Chromosome 1"/>
</dbReference>
<feature type="transmembrane region" description="Helical" evidence="6">
    <location>
        <begin position="434"/>
        <end position="453"/>
    </location>
</feature>
<dbReference type="GO" id="GO:0030420">
    <property type="term" value="P:establishment of competence for transformation"/>
    <property type="evidence" value="ECO:0007669"/>
    <property type="project" value="InterPro"/>
</dbReference>
<dbReference type="SUPFAM" id="SSF56281">
    <property type="entry name" value="Metallo-hydrolase/oxidoreductase"/>
    <property type="match status" value="1"/>
</dbReference>
<dbReference type="OrthoDB" id="9761531at2"/>
<dbReference type="EnsemblBacteria" id="AAF11405">
    <property type="protein sequence ID" value="AAF11405"/>
    <property type="gene ID" value="DR_1854"/>
</dbReference>
<evidence type="ECO:0000259" key="7">
    <source>
        <dbReference type="SMART" id="SM00849"/>
    </source>
</evidence>
<sequence>MVTREGATRFDPQTGEVLTAPARRRGHRAEAGRLAWPLPLALGIIGGIGWQLGLGWAAVPLLLGAALALLDARPLLAVLALLGGGLGYGSAHLQAREPDRIAPWIGALVTLRGHWDGQFLTLDEPKARVALAPKPRQGPGEVVVAGRLIRPDGRRIPGGFDQAAWLRSQGGLLVPTPKAVLVRAEVKKHVPERGLRGWFRRGLSAHLSPRNAALMTAVELGERGDIGRETFDEGFSVRDAFARAGLAHLMALSGQNVALLTGTLIWLLGWLGARPSWRYGLPAALLPFYLLLLVGATPSITRAVLMGGVALLALMVGRGRPDPLGIVALTASACLLLFPLWLLDVGFQLSFLAVLGLLLSGKLADRLPQRWPQWLKLALAATVLAELATLPVIAHNFGQLPLVGLPANLLAAPIMAVLVPLGFLAGLLGPAGGLVNWAVAPLASALLWVAQTFGSAPVLGWGTLGAGGFLAYALAAVAGMGWLLGRVRGQAALTIALACAALSWLPAQLRPARELVFLDVGQGDATLLRVPGLTMLVDGGGSVGSDYDVGRGTVLPALRALGVRKLDVVVATHADTDHIEGLSSVLRGLPVGELWVGQLKKAGDDPVLDAVLTAARERNVPVRQIRRGDQVTAGPVKVTALWPVGNVWSTADNDNSVALRVEDGPFRAALLGDLPDPAEALIGPGHLTLLKAAHHGSRYSTGEVLLKQTKPKDVLISVGRNTYGHPTQAVLDRIAAAGAKVWRTDQVGTVRWPLP</sequence>
<gene>
    <name evidence="8" type="ordered locus">DR_1854</name>
</gene>
<dbReference type="PANTHER" id="PTHR30619">
    <property type="entry name" value="DNA INTERNALIZATION/COMPETENCE PROTEIN COMEC/REC2"/>
    <property type="match status" value="1"/>
</dbReference>
<dbReference type="Pfam" id="PF03772">
    <property type="entry name" value="Competence"/>
    <property type="match status" value="1"/>
</dbReference>
<keyword evidence="4 6" id="KW-1133">Transmembrane helix</keyword>
<feature type="transmembrane region" description="Helical" evidence="6">
    <location>
        <begin position="409"/>
        <end position="427"/>
    </location>
</feature>
<dbReference type="CDD" id="cd07731">
    <property type="entry name" value="ComA-like_MBL-fold"/>
    <property type="match status" value="1"/>
</dbReference>
<keyword evidence="2" id="KW-1003">Cell membrane</keyword>
<feature type="transmembrane region" description="Helical" evidence="6">
    <location>
        <begin position="347"/>
        <end position="365"/>
    </location>
</feature>
<feature type="transmembrane region" description="Helical" evidence="6">
    <location>
        <begin position="459"/>
        <end position="484"/>
    </location>
</feature>
<feature type="transmembrane region" description="Helical" evidence="6">
    <location>
        <begin position="323"/>
        <end position="341"/>
    </location>
</feature>
<dbReference type="FunCoup" id="Q9RTB1">
    <property type="interactions" value="146"/>
</dbReference>
<dbReference type="RefSeq" id="WP_010888489.1">
    <property type="nucleotide sequence ID" value="NC_001263.1"/>
</dbReference>
<name>Q9RTB1_DEIRA</name>
<feature type="transmembrane region" description="Helical" evidence="6">
    <location>
        <begin position="288"/>
        <end position="316"/>
    </location>
</feature>
<dbReference type="EMBL" id="AE000513">
    <property type="protein sequence ID" value="AAF11405.1"/>
    <property type="molecule type" value="Genomic_DNA"/>
</dbReference>
<dbReference type="NCBIfam" id="TIGR00361">
    <property type="entry name" value="ComEC_Rec2"/>
    <property type="match status" value="1"/>
</dbReference>
<organism evidence="8 9">
    <name type="scientific">Deinococcus radiodurans (strain ATCC 13939 / DSM 20539 / JCM 16871 / CCUG 27074 / LMG 4051 / NBRC 15346 / NCIMB 9279 / VKM B-1422 / R1)</name>
    <dbReference type="NCBI Taxonomy" id="243230"/>
    <lineage>
        <taxon>Bacteria</taxon>
        <taxon>Thermotogati</taxon>
        <taxon>Deinococcota</taxon>
        <taxon>Deinococci</taxon>
        <taxon>Deinococcales</taxon>
        <taxon>Deinococcaceae</taxon>
        <taxon>Deinococcus</taxon>
    </lineage>
</organism>
<dbReference type="AlphaFoldDB" id="Q9RTB1"/>
<evidence type="ECO:0000256" key="2">
    <source>
        <dbReference type="ARBA" id="ARBA00022475"/>
    </source>
</evidence>
<dbReference type="InterPro" id="IPR036866">
    <property type="entry name" value="RibonucZ/Hydroxyglut_hydro"/>
</dbReference>
<dbReference type="InterPro" id="IPR001279">
    <property type="entry name" value="Metallo-B-lactamas"/>
</dbReference>
<evidence type="ECO:0000256" key="4">
    <source>
        <dbReference type="ARBA" id="ARBA00022989"/>
    </source>
</evidence>
<protein>
    <submittedName>
        <fullName evidence="8">Competence protein ComEC/Rec2, putative</fullName>
    </submittedName>
</protein>
<dbReference type="InParanoid" id="Q9RTB1"/>
<dbReference type="InterPro" id="IPR035681">
    <property type="entry name" value="ComA-like_MBL"/>
</dbReference>
<dbReference type="STRING" id="243230.DR_1854"/>
<feature type="transmembrane region" description="Helical" evidence="6">
    <location>
        <begin position="72"/>
        <end position="91"/>
    </location>
</feature>
<dbReference type="HOGENOM" id="CLU_010363_2_4_0"/>
<feature type="transmembrane region" description="Helical" evidence="6">
    <location>
        <begin position="34"/>
        <end position="52"/>
    </location>
</feature>
<keyword evidence="5 6" id="KW-0472">Membrane</keyword>
<dbReference type="InterPro" id="IPR052159">
    <property type="entry name" value="Competence_DNA_uptake"/>
</dbReference>
<dbReference type="GeneID" id="69518094"/>
<feature type="transmembrane region" description="Helical" evidence="6">
    <location>
        <begin position="246"/>
        <end position="268"/>
    </location>
</feature>
<dbReference type="Gene3D" id="3.60.15.10">
    <property type="entry name" value="Ribonuclease Z/Hydroxyacylglutathione hydrolase-like"/>
    <property type="match status" value="1"/>
</dbReference>
<keyword evidence="3 6" id="KW-0812">Transmembrane</keyword>
<dbReference type="GO" id="GO:0005886">
    <property type="term" value="C:plasma membrane"/>
    <property type="evidence" value="ECO:0000318"/>
    <property type="project" value="GO_Central"/>
</dbReference>
<evidence type="ECO:0000256" key="5">
    <source>
        <dbReference type="ARBA" id="ARBA00023136"/>
    </source>
</evidence>
<feature type="transmembrane region" description="Helical" evidence="6">
    <location>
        <begin position="377"/>
        <end position="397"/>
    </location>
</feature>
<evidence type="ECO:0000313" key="9">
    <source>
        <dbReference type="Proteomes" id="UP000002524"/>
    </source>
</evidence>
<reference evidence="8 9" key="1">
    <citation type="journal article" date="1999" name="Science">
        <title>Genome sequence of the radioresistant bacterium Deinococcus radiodurans R1.</title>
        <authorList>
            <person name="White O."/>
            <person name="Eisen J.A."/>
            <person name="Heidelberg J.F."/>
            <person name="Hickey E.K."/>
            <person name="Peterson J.D."/>
            <person name="Dodson R.J."/>
            <person name="Haft D.H."/>
            <person name="Gwinn M.L."/>
            <person name="Nelson W.C."/>
            <person name="Richardson D.L."/>
            <person name="Moffat K.S."/>
            <person name="Qin H."/>
            <person name="Jiang L."/>
            <person name="Pamphile W."/>
            <person name="Crosby M."/>
            <person name="Shen M."/>
            <person name="Vamathevan J.J."/>
            <person name="Lam P."/>
            <person name="McDonald L."/>
            <person name="Utterback T."/>
            <person name="Zalewski C."/>
            <person name="Makarova K.S."/>
            <person name="Aravind L."/>
            <person name="Daly M.J."/>
            <person name="Minton K.W."/>
            <person name="Fleischmann R.D."/>
            <person name="Ketchum K.A."/>
            <person name="Nelson K.E."/>
            <person name="Salzberg S."/>
            <person name="Smith H.O."/>
            <person name="Venter J.C."/>
            <person name="Fraser C.M."/>
        </authorList>
    </citation>
    <scope>NUCLEOTIDE SEQUENCE [LARGE SCALE GENOMIC DNA]</scope>
    <source>
        <strain evidence="9">ATCC 13939 / DSM 20539 / JCM 16871 / LMG 4051 / NBRC 15346 / NCIMB 9279 / R1 / VKM B-1422</strain>
    </source>
</reference>
<dbReference type="eggNOG" id="COG0658">
    <property type="taxonomic scope" value="Bacteria"/>
</dbReference>
<keyword evidence="9" id="KW-1185">Reference proteome</keyword>
<dbReference type="SMART" id="SM00849">
    <property type="entry name" value="Lactamase_B"/>
    <property type="match status" value="1"/>
</dbReference>
<comment type="subcellular location">
    <subcellularLocation>
        <location evidence="1">Cell membrane</location>
        <topology evidence="1">Multi-pass membrane protein</topology>
    </subcellularLocation>
</comment>
<dbReference type="InterPro" id="IPR004477">
    <property type="entry name" value="ComEC_N"/>
</dbReference>